<evidence type="ECO:0000313" key="2">
    <source>
        <dbReference type="EMBL" id="KAF2674231.1"/>
    </source>
</evidence>
<sequence length="121" mass="13921">MFLWMFLSMLSTNELVQPRHSGVQTTVQTMGNAWSRHLGTLLPTNRQATIIILKSDTITRRKQSYVRKHQPDSEYGCFHHGTSNCSNAATYCRKFRDLFEAGRVLAEEMCERRIPTITPTT</sequence>
<protein>
    <submittedName>
        <fullName evidence="2">Uncharacterized protein</fullName>
    </submittedName>
</protein>
<dbReference type="Proteomes" id="UP000799302">
    <property type="component" value="Unassembled WGS sequence"/>
</dbReference>
<proteinExistence type="predicted"/>
<dbReference type="AlphaFoldDB" id="A0A6A6US63"/>
<gene>
    <name evidence="2" type="ORF">BT63DRAFT_5263</name>
</gene>
<feature type="signal peptide" evidence="1">
    <location>
        <begin position="1"/>
        <end position="18"/>
    </location>
</feature>
<accession>A0A6A6US63</accession>
<dbReference type="EMBL" id="MU004230">
    <property type="protein sequence ID" value="KAF2674231.1"/>
    <property type="molecule type" value="Genomic_DNA"/>
</dbReference>
<name>A0A6A6US63_9PEZI</name>
<feature type="chain" id="PRO_5025619761" evidence="1">
    <location>
        <begin position="19"/>
        <end position="121"/>
    </location>
</feature>
<evidence type="ECO:0000256" key="1">
    <source>
        <dbReference type="SAM" id="SignalP"/>
    </source>
</evidence>
<keyword evidence="3" id="KW-1185">Reference proteome</keyword>
<organism evidence="2 3">
    <name type="scientific">Microthyrium microscopicum</name>
    <dbReference type="NCBI Taxonomy" id="703497"/>
    <lineage>
        <taxon>Eukaryota</taxon>
        <taxon>Fungi</taxon>
        <taxon>Dikarya</taxon>
        <taxon>Ascomycota</taxon>
        <taxon>Pezizomycotina</taxon>
        <taxon>Dothideomycetes</taxon>
        <taxon>Dothideomycetes incertae sedis</taxon>
        <taxon>Microthyriales</taxon>
        <taxon>Microthyriaceae</taxon>
        <taxon>Microthyrium</taxon>
    </lineage>
</organism>
<reference evidence="2" key="1">
    <citation type="journal article" date="2020" name="Stud. Mycol.">
        <title>101 Dothideomycetes genomes: a test case for predicting lifestyles and emergence of pathogens.</title>
        <authorList>
            <person name="Haridas S."/>
            <person name="Albert R."/>
            <person name="Binder M."/>
            <person name="Bloem J."/>
            <person name="Labutti K."/>
            <person name="Salamov A."/>
            <person name="Andreopoulos B."/>
            <person name="Baker S."/>
            <person name="Barry K."/>
            <person name="Bills G."/>
            <person name="Bluhm B."/>
            <person name="Cannon C."/>
            <person name="Castanera R."/>
            <person name="Culley D."/>
            <person name="Daum C."/>
            <person name="Ezra D."/>
            <person name="Gonzalez J."/>
            <person name="Henrissat B."/>
            <person name="Kuo A."/>
            <person name="Liang C."/>
            <person name="Lipzen A."/>
            <person name="Lutzoni F."/>
            <person name="Magnuson J."/>
            <person name="Mondo S."/>
            <person name="Nolan M."/>
            <person name="Ohm R."/>
            <person name="Pangilinan J."/>
            <person name="Park H.-J."/>
            <person name="Ramirez L."/>
            <person name="Alfaro M."/>
            <person name="Sun H."/>
            <person name="Tritt A."/>
            <person name="Yoshinaga Y."/>
            <person name="Zwiers L.-H."/>
            <person name="Turgeon B."/>
            <person name="Goodwin S."/>
            <person name="Spatafora J."/>
            <person name="Crous P."/>
            <person name="Grigoriev I."/>
        </authorList>
    </citation>
    <scope>NUCLEOTIDE SEQUENCE</scope>
    <source>
        <strain evidence="2">CBS 115976</strain>
    </source>
</reference>
<keyword evidence="1" id="KW-0732">Signal</keyword>
<evidence type="ECO:0000313" key="3">
    <source>
        <dbReference type="Proteomes" id="UP000799302"/>
    </source>
</evidence>